<accession>A0ABC9BJI7</accession>
<feature type="domain" description="PLD phosphodiesterase" evidence="14">
    <location>
        <begin position="369"/>
        <end position="407"/>
    </location>
</feature>
<name>A0ABC9BJI7_9POAL</name>
<dbReference type="GO" id="GO:0016042">
    <property type="term" value="P:lipid catabolic process"/>
    <property type="evidence" value="ECO:0007669"/>
    <property type="project" value="UniProtKB-KW"/>
</dbReference>
<evidence type="ECO:0000259" key="14">
    <source>
        <dbReference type="PROSITE" id="PS50035"/>
    </source>
</evidence>
<keyword evidence="16" id="KW-1185">Reference proteome</keyword>
<dbReference type="PANTHER" id="PTHR18896:SF70">
    <property type="entry name" value="OS02G0120200 PROTEIN"/>
    <property type="match status" value="1"/>
</dbReference>
<evidence type="ECO:0000313" key="16">
    <source>
        <dbReference type="Proteomes" id="UP001497457"/>
    </source>
</evidence>
<comment type="similarity">
    <text evidence="3 11">Belongs to the phospholipase D family. C2-PLD subfamily.</text>
</comment>
<evidence type="ECO:0000256" key="1">
    <source>
        <dbReference type="ARBA" id="ARBA00000798"/>
    </source>
</evidence>
<evidence type="ECO:0000256" key="2">
    <source>
        <dbReference type="ARBA" id="ARBA00001913"/>
    </source>
</evidence>
<dbReference type="AlphaFoldDB" id="A0ABC9BJI7"/>
<reference evidence="16" key="1">
    <citation type="submission" date="2024-06" db="EMBL/GenBank/DDBJ databases">
        <authorList>
            <person name="Ryan C."/>
        </authorList>
    </citation>
    <scope>NUCLEOTIDE SEQUENCE [LARGE SCALE GENOMIC DNA]</scope>
</reference>
<evidence type="ECO:0000256" key="12">
    <source>
        <dbReference type="SAM" id="MobiDB-lite"/>
    </source>
</evidence>
<dbReference type="EMBL" id="OZ075136">
    <property type="protein sequence ID" value="CAL5002688.1"/>
    <property type="molecule type" value="Genomic_DNA"/>
</dbReference>
<evidence type="ECO:0000256" key="6">
    <source>
        <dbReference type="ARBA" id="ARBA00022737"/>
    </source>
</evidence>
<dbReference type="PROSITE" id="PS50035">
    <property type="entry name" value="PLD"/>
    <property type="match status" value="2"/>
</dbReference>
<dbReference type="PIRSF" id="PIRSF036470">
    <property type="entry name" value="PLD_plant"/>
    <property type="match status" value="1"/>
</dbReference>
<evidence type="ECO:0000256" key="10">
    <source>
        <dbReference type="ARBA" id="ARBA00023098"/>
    </source>
</evidence>
<dbReference type="CDD" id="cd04015">
    <property type="entry name" value="C2_plant_PLD"/>
    <property type="match status" value="1"/>
</dbReference>
<evidence type="ECO:0000256" key="9">
    <source>
        <dbReference type="ARBA" id="ARBA00022963"/>
    </source>
</evidence>
<organism evidence="15 16">
    <name type="scientific">Urochloa decumbens</name>
    <dbReference type="NCBI Taxonomy" id="240449"/>
    <lineage>
        <taxon>Eukaryota</taxon>
        <taxon>Viridiplantae</taxon>
        <taxon>Streptophyta</taxon>
        <taxon>Embryophyta</taxon>
        <taxon>Tracheophyta</taxon>
        <taxon>Spermatophyta</taxon>
        <taxon>Magnoliopsida</taxon>
        <taxon>Liliopsida</taxon>
        <taxon>Poales</taxon>
        <taxon>Poaceae</taxon>
        <taxon>PACMAD clade</taxon>
        <taxon>Panicoideae</taxon>
        <taxon>Panicodae</taxon>
        <taxon>Paniceae</taxon>
        <taxon>Melinidinae</taxon>
        <taxon>Urochloa</taxon>
    </lineage>
</organism>
<evidence type="ECO:0000313" key="15">
    <source>
        <dbReference type="EMBL" id="CAL5002688.1"/>
    </source>
</evidence>
<dbReference type="SMART" id="SM00155">
    <property type="entry name" value="PLDc"/>
    <property type="match status" value="2"/>
</dbReference>
<keyword evidence="6" id="KW-0677">Repeat</keyword>
<dbReference type="SMART" id="SM00239">
    <property type="entry name" value="C2"/>
    <property type="match status" value="1"/>
</dbReference>
<dbReference type="Pfam" id="PF12357">
    <property type="entry name" value="PLD_C"/>
    <property type="match status" value="1"/>
</dbReference>
<keyword evidence="5" id="KW-0479">Metal-binding</keyword>
<feature type="domain" description="C2" evidence="13">
    <location>
        <begin position="1"/>
        <end position="161"/>
    </location>
</feature>
<evidence type="ECO:0000256" key="4">
    <source>
        <dbReference type="ARBA" id="ARBA00012027"/>
    </source>
</evidence>
<dbReference type="InterPro" id="IPR001736">
    <property type="entry name" value="PLipase_D/transphosphatidylase"/>
</dbReference>
<dbReference type="PANTHER" id="PTHR18896">
    <property type="entry name" value="PHOSPHOLIPASE D"/>
    <property type="match status" value="1"/>
</dbReference>
<keyword evidence="9 11" id="KW-0442">Lipid degradation</keyword>
<dbReference type="GO" id="GO:0004630">
    <property type="term" value="F:phospholipase D activity"/>
    <property type="evidence" value="ECO:0007669"/>
    <property type="project" value="UniProtKB-EC"/>
</dbReference>
<dbReference type="InterPro" id="IPR000008">
    <property type="entry name" value="C2_dom"/>
</dbReference>
<sequence>MSSSSGEQPQQVHLLHGDLDLKIHEARGLPNMDSCSSLLRCFCLRPRTGTPSTSSTSRSVPEGNGDTHHSHRIRQTSDPYVVVVVPGEKAEATLARTHVVRNSEAPRWETIVLLPLAHHASELAFKVKDADPFGAEPIGTASIPAADIVASAEKPIQFRWLPIFRDGRRPKPDTEICISATFIPVAAPGATTAVWRSDGGVPAYFPQRKGCEVKLYQDAHVEPDEVKGVDPKVFKPGRCWEDMCTAVLDARRLVYVVGWSVDTKVKLRRREAADEVNKSAGVAVEDMSLGELLKYKSRQPGVRVCLLLWDDRTSRGIHIPGVPVLKDGFMRTHDEETRKFFKDSSVICVLSPRHPSKKLGMFNQKVTRTVYSHHQKCLLVDTPASGTDSSRRRITAFLGGLDLCDGRYDTPSHTLFRGLHTIFHGDVHNPTFSKDDAAKGPRQPWHDLHCRLDGPAADDVLRNLQQRWSKLDKATKLWEMLGKATYWREGDLLNLDRIPGSSSSDLLMDDDAGGRQGRGWHAQVFRSVDSGSVKGFPYSWETHKLAQHHLLCKKHVEVDNSIHVAYIRAIRSAERFIYIENQYFIGSSYAWPSYPHRGASNLVPMEIALKVASKIRAGEPFAVYILIPMWPEGDPSSDQAQEILYWQNQTMETMYKVIAREIEHVGLKGARPQDYLNFYCLGNREDMVAGEQPADRSDSTSPAALARRHRRFMVYVHSKGMIVDDEYVIIGSANINQRSLDGSRDTEIAVGAYQPRHTGSNPRGEVFGYRMSLWEEHLGKDVFRECSELVERPELPECVKRVNDIARDNWERYADNTDQDQAGALQGHLMTYPVLIDDEGRVSALPGHETFPDVGGSVLGSTNKLLPDNMTM</sequence>
<dbReference type="InterPro" id="IPR024632">
    <property type="entry name" value="PLipase_D_C"/>
</dbReference>
<evidence type="ECO:0000256" key="8">
    <source>
        <dbReference type="ARBA" id="ARBA00022837"/>
    </source>
</evidence>
<dbReference type="Gene3D" id="2.60.40.150">
    <property type="entry name" value="C2 domain"/>
    <property type="match status" value="1"/>
</dbReference>
<dbReference type="InterPro" id="IPR015679">
    <property type="entry name" value="PLipase_D_fam"/>
</dbReference>
<dbReference type="SUPFAM" id="SSF56024">
    <property type="entry name" value="Phospholipase D/nuclease"/>
    <property type="match status" value="2"/>
</dbReference>
<dbReference type="EC" id="3.1.4.4" evidence="4 11"/>
<dbReference type="Proteomes" id="UP001497457">
    <property type="component" value="Chromosome 26rd"/>
</dbReference>
<feature type="domain" description="PLD phosphodiesterase" evidence="14">
    <location>
        <begin position="712"/>
        <end position="739"/>
    </location>
</feature>
<evidence type="ECO:0000256" key="11">
    <source>
        <dbReference type="PIRNR" id="PIRNR036470"/>
    </source>
</evidence>
<protein>
    <recommendedName>
        <fullName evidence="4 11">Phospholipase D</fullName>
        <ecNumber evidence="4 11">3.1.4.4</ecNumber>
    </recommendedName>
</protein>
<evidence type="ECO:0000256" key="3">
    <source>
        <dbReference type="ARBA" id="ARBA00010683"/>
    </source>
</evidence>
<comment type="cofactor">
    <cofactor evidence="2 11">
        <name>Ca(2+)</name>
        <dbReference type="ChEBI" id="CHEBI:29108"/>
    </cofactor>
</comment>
<reference evidence="15 16" key="2">
    <citation type="submission" date="2024-10" db="EMBL/GenBank/DDBJ databases">
        <authorList>
            <person name="Ryan C."/>
        </authorList>
    </citation>
    <scope>NUCLEOTIDE SEQUENCE [LARGE SCALE GENOMIC DNA]</scope>
</reference>
<dbReference type="Pfam" id="PF00614">
    <property type="entry name" value="PLDc"/>
    <property type="match status" value="1"/>
</dbReference>
<dbReference type="InterPro" id="IPR011402">
    <property type="entry name" value="PLipase_D_pln"/>
</dbReference>
<dbReference type="GO" id="GO:0046872">
    <property type="term" value="F:metal ion binding"/>
    <property type="evidence" value="ECO:0007669"/>
    <property type="project" value="UniProtKB-KW"/>
</dbReference>
<dbReference type="PROSITE" id="PS50004">
    <property type="entry name" value="C2"/>
    <property type="match status" value="1"/>
</dbReference>
<dbReference type="Gene3D" id="3.30.870.10">
    <property type="entry name" value="Endonuclease Chain A"/>
    <property type="match status" value="2"/>
</dbReference>
<evidence type="ECO:0000256" key="5">
    <source>
        <dbReference type="ARBA" id="ARBA00022723"/>
    </source>
</evidence>
<feature type="compositionally biased region" description="Low complexity" evidence="12">
    <location>
        <begin position="48"/>
        <end position="61"/>
    </location>
</feature>
<evidence type="ECO:0000256" key="7">
    <source>
        <dbReference type="ARBA" id="ARBA00022801"/>
    </source>
</evidence>
<keyword evidence="8 11" id="KW-0106">Calcium</keyword>
<proteinExistence type="inferred from homology"/>
<evidence type="ECO:0000259" key="13">
    <source>
        <dbReference type="PROSITE" id="PS50004"/>
    </source>
</evidence>
<gene>
    <name evidence="15" type="ORF">URODEC1_LOCUS66069</name>
</gene>
<keyword evidence="7 11" id="KW-0378">Hydrolase</keyword>
<comment type="function">
    <text evidence="11">Hydrolyzes glycerol-phospholipids at the terminal phosphodiesteric bond.</text>
</comment>
<dbReference type="SUPFAM" id="SSF49562">
    <property type="entry name" value="C2 domain (Calcium/lipid-binding domain, CaLB)"/>
    <property type="match status" value="1"/>
</dbReference>
<feature type="region of interest" description="Disordered" evidence="12">
    <location>
        <begin position="48"/>
        <end position="73"/>
    </location>
</feature>
<dbReference type="InterPro" id="IPR035892">
    <property type="entry name" value="C2_domain_sf"/>
</dbReference>
<dbReference type="Pfam" id="PF00168">
    <property type="entry name" value="C2"/>
    <property type="match status" value="1"/>
</dbReference>
<keyword evidence="10" id="KW-0443">Lipid metabolism</keyword>
<comment type="catalytic activity">
    <reaction evidence="1 11">
        <text>a 1,2-diacyl-sn-glycero-3-phosphocholine + H2O = a 1,2-diacyl-sn-glycero-3-phosphate + choline + H(+)</text>
        <dbReference type="Rhea" id="RHEA:14445"/>
        <dbReference type="ChEBI" id="CHEBI:15354"/>
        <dbReference type="ChEBI" id="CHEBI:15377"/>
        <dbReference type="ChEBI" id="CHEBI:15378"/>
        <dbReference type="ChEBI" id="CHEBI:57643"/>
        <dbReference type="ChEBI" id="CHEBI:58608"/>
        <dbReference type="EC" id="3.1.4.4"/>
    </reaction>
</comment>